<dbReference type="HOGENOM" id="CLU_1519898_0_0_1"/>
<proteinExistence type="predicted"/>
<reference evidence="2" key="1">
    <citation type="journal article" date="2011" name="Nat. Genet.">
        <title>The Arabidopsis lyrata genome sequence and the basis of rapid genome size change.</title>
        <authorList>
            <person name="Hu T.T."/>
            <person name="Pattyn P."/>
            <person name="Bakker E.G."/>
            <person name="Cao J."/>
            <person name="Cheng J.-F."/>
            <person name="Clark R.M."/>
            <person name="Fahlgren N."/>
            <person name="Fawcett J.A."/>
            <person name="Grimwood J."/>
            <person name="Gundlach H."/>
            <person name="Haberer G."/>
            <person name="Hollister J.D."/>
            <person name="Ossowski S."/>
            <person name="Ottilar R.P."/>
            <person name="Salamov A.A."/>
            <person name="Schneeberger K."/>
            <person name="Spannagl M."/>
            <person name="Wang X."/>
            <person name="Yang L."/>
            <person name="Nasrallah M.E."/>
            <person name="Bergelson J."/>
            <person name="Carrington J.C."/>
            <person name="Gaut B.S."/>
            <person name="Schmutz J."/>
            <person name="Mayer K.F.X."/>
            <person name="Van de Peer Y."/>
            <person name="Grigoriev I.V."/>
            <person name="Nordborg M."/>
            <person name="Weigel D."/>
            <person name="Guo Y.-L."/>
        </authorList>
    </citation>
    <scope>NUCLEOTIDE SEQUENCE [LARGE SCALE GENOMIC DNA]</scope>
    <source>
        <strain evidence="2">cv. MN47</strain>
    </source>
</reference>
<dbReference type="EMBL" id="GL348719">
    <property type="protein sequence ID" value="EFH45516.1"/>
    <property type="molecule type" value="Genomic_DNA"/>
</dbReference>
<sequence length="177" mass="19365">MEMDSSYAITRTVLVYLGSKVTIGKLALVLPYSSPLISSLGERPDYNFLLLKRETMLVYIPHLRGAVLVCLLRTNSSESRHDLLPPATISTGQDTLLDVYTPTILYSNTLPRISLLDLGTSLLQFVLDGFDTLIATATIESLRIFDDVAKEALSSVLLTCDSDFGGFVSQLSEDGLD</sequence>
<organism evidence="2">
    <name type="scientific">Arabidopsis lyrata subsp. lyrata</name>
    <name type="common">Lyre-leaved rock-cress</name>
    <dbReference type="NCBI Taxonomy" id="81972"/>
    <lineage>
        <taxon>Eukaryota</taxon>
        <taxon>Viridiplantae</taxon>
        <taxon>Streptophyta</taxon>
        <taxon>Embryophyta</taxon>
        <taxon>Tracheophyta</taxon>
        <taxon>Spermatophyta</taxon>
        <taxon>Magnoliopsida</taxon>
        <taxon>eudicotyledons</taxon>
        <taxon>Gunneridae</taxon>
        <taxon>Pentapetalae</taxon>
        <taxon>rosids</taxon>
        <taxon>malvids</taxon>
        <taxon>Brassicales</taxon>
        <taxon>Brassicaceae</taxon>
        <taxon>Camelineae</taxon>
        <taxon>Arabidopsis</taxon>
    </lineage>
</organism>
<name>D7M9R0_ARALL</name>
<dbReference type="Gramene" id="fgenesh1_pg.C_scaffold_7000735">
    <property type="protein sequence ID" value="fgenesh1_pg.C_scaffold_7000735"/>
    <property type="gene ID" value="fgenesh1_pg.C_scaffold_7000735"/>
</dbReference>
<dbReference type="Proteomes" id="UP000008694">
    <property type="component" value="Unassembled WGS sequence"/>
</dbReference>
<dbReference type="AlphaFoldDB" id="D7M9R0"/>
<protein>
    <submittedName>
        <fullName evidence="1">Predicted protein</fullName>
    </submittedName>
</protein>
<accession>D7M9R0</accession>
<evidence type="ECO:0000313" key="2">
    <source>
        <dbReference type="Proteomes" id="UP000008694"/>
    </source>
</evidence>
<keyword evidence="2" id="KW-1185">Reference proteome</keyword>
<evidence type="ECO:0000313" key="1">
    <source>
        <dbReference type="EMBL" id="EFH45516.1"/>
    </source>
</evidence>
<gene>
    <name evidence="1" type="ORF">ARALYDRAFT_353562</name>
</gene>